<protein>
    <submittedName>
        <fullName evidence="2">Uncharacterized protein</fullName>
    </submittedName>
</protein>
<dbReference type="AlphaFoldDB" id="A0A2S2NN26"/>
<sequence length="100" mass="11289">MLLNMCNSLQIVSVHSSEAADSSQNEIVAIAVRIDDQMDRVQPRPSRLPRLTPPPPPPLMSQFRSRTYSVSIFLSKPLNSGNFRSLKYIDRYSEVLVVQS</sequence>
<proteinExistence type="predicted"/>
<accession>A0A2S2NN26</accession>
<evidence type="ECO:0000313" key="2">
    <source>
        <dbReference type="EMBL" id="MBY18554.1"/>
    </source>
</evidence>
<name>A0A2S2NN26_SCHGA</name>
<evidence type="ECO:0000256" key="1">
    <source>
        <dbReference type="SAM" id="MobiDB-lite"/>
    </source>
</evidence>
<feature type="region of interest" description="Disordered" evidence="1">
    <location>
        <begin position="39"/>
        <end position="60"/>
    </location>
</feature>
<reference evidence="2" key="1">
    <citation type="submission" date="2018-04" db="EMBL/GenBank/DDBJ databases">
        <title>Transcriptome of Schizaphis graminum biotype I.</title>
        <authorList>
            <person name="Scully E.D."/>
            <person name="Geib S.M."/>
            <person name="Palmer N.A."/>
            <person name="Koch K."/>
            <person name="Bradshaw J."/>
            <person name="Heng-Moss T."/>
            <person name="Sarath G."/>
        </authorList>
    </citation>
    <scope>NUCLEOTIDE SEQUENCE</scope>
</reference>
<organism evidence="2">
    <name type="scientific">Schizaphis graminum</name>
    <name type="common">Green bug aphid</name>
    <dbReference type="NCBI Taxonomy" id="13262"/>
    <lineage>
        <taxon>Eukaryota</taxon>
        <taxon>Metazoa</taxon>
        <taxon>Ecdysozoa</taxon>
        <taxon>Arthropoda</taxon>
        <taxon>Hexapoda</taxon>
        <taxon>Insecta</taxon>
        <taxon>Pterygota</taxon>
        <taxon>Neoptera</taxon>
        <taxon>Paraneoptera</taxon>
        <taxon>Hemiptera</taxon>
        <taxon>Sternorrhyncha</taxon>
        <taxon>Aphidomorpha</taxon>
        <taxon>Aphidoidea</taxon>
        <taxon>Aphididae</taxon>
        <taxon>Aphidini</taxon>
        <taxon>Schizaphis</taxon>
    </lineage>
</organism>
<gene>
    <name evidence="2" type="ORF">g.166639</name>
</gene>
<dbReference type="EMBL" id="GGMR01005935">
    <property type="protein sequence ID" value="MBY18554.1"/>
    <property type="molecule type" value="Transcribed_RNA"/>
</dbReference>